<dbReference type="PANTHER" id="PTHR36444">
    <property type="entry name" value="TRANSCRIPTIONAL REGULATOR PROTEIN YOBU-RELATED"/>
    <property type="match status" value="1"/>
</dbReference>
<dbReference type="AlphaFoldDB" id="A0A1I2T7T4"/>
<evidence type="ECO:0000259" key="1">
    <source>
        <dbReference type="SMART" id="SM00871"/>
    </source>
</evidence>
<dbReference type="InterPro" id="IPR010499">
    <property type="entry name" value="AraC_E-bd"/>
</dbReference>
<proteinExistence type="predicted"/>
<dbReference type="Gene3D" id="3.20.80.10">
    <property type="entry name" value="Regulatory factor, effector binding domain"/>
    <property type="match status" value="1"/>
</dbReference>
<evidence type="ECO:0000313" key="3">
    <source>
        <dbReference type="Proteomes" id="UP000199642"/>
    </source>
</evidence>
<dbReference type="EMBL" id="FOPC01000005">
    <property type="protein sequence ID" value="SFG60965.1"/>
    <property type="molecule type" value="Genomic_DNA"/>
</dbReference>
<organism evidence="2 3">
    <name type="scientific">Algoriphagus hitonicola</name>
    <dbReference type="NCBI Taxonomy" id="435880"/>
    <lineage>
        <taxon>Bacteria</taxon>
        <taxon>Pseudomonadati</taxon>
        <taxon>Bacteroidota</taxon>
        <taxon>Cytophagia</taxon>
        <taxon>Cytophagales</taxon>
        <taxon>Cyclobacteriaceae</taxon>
        <taxon>Algoriphagus</taxon>
    </lineage>
</organism>
<sequence>MSKGNPAMIEILPSFELIGLKLPHKTRNQDGQSNRDGGQLWQKFEQEQIASQIPQKFNEDIYAVYFDYEGDHSDPFSYFVGCRVAPGSTLPDGLDRLIIPAQTYQKLKAEGPMPDCIAELWKEIWKSDLPRAYIVDFEIYGEKSKNWNHAEIDVFLSITT</sequence>
<dbReference type="GO" id="GO:0003677">
    <property type="term" value="F:DNA binding"/>
    <property type="evidence" value="ECO:0007669"/>
    <property type="project" value="UniProtKB-KW"/>
</dbReference>
<keyword evidence="2" id="KW-0238">DNA-binding</keyword>
<dbReference type="RefSeq" id="WP_245752997.1">
    <property type="nucleotide sequence ID" value="NZ_FOPC01000005.1"/>
</dbReference>
<name>A0A1I2T7T4_9BACT</name>
<reference evidence="3" key="1">
    <citation type="submission" date="2016-10" db="EMBL/GenBank/DDBJ databases">
        <authorList>
            <person name="Varghese N."/>
            <person name="Submissions S."/>
        </authorList>
    </citation>
    <scope>NUCLEOTIDE SEQUENCE [LARGE SCALE GENOMIC DNA]</scope>
    <source>
        <strain evidence="3">DSM 19315</strain>
    </source>
</reference>
<protein>
    <submittedName>
        <fullName evidence="2">Predicted transcriptional regulator YdeE, contains AraC-type DNA-binding domain</fullName>
    </submittedName>
</protein>
<accession>A0A1I2T7T4</accession>
<keyword evidence="3" id="KW-1185">Reference proteome</keyword>
<feature type="domain" description="AraC effector-binding" evidence="1">
    <location>
        <begin position="5"/>
        <end position="159"/>
    </location>
</feature>
<dbReference type="Pfam" id="PF14526">
    <property type="entry name" value="Cass2"/>
    <property type="match status" value="1"/>
</dbReference>
<dbReference type="STRING" id="435880.SAMN04487988_105252"/>
<gene>
    <name evidence="2" type="ORF">SAMN04487988_105252</name>
</gene>
<dbReference type="InterPro" id="IPR029441">
    <property type="entry name" value="Cass2"/>
</dbReference>
<dbReference type="InterPro" id="IPR053182">
    <property type="entry name" value="YobU-like_regulator"/>
</dbReference>
<dbReference type="InterPro" id="IPR011256">
    <property type="entry name" value="Reg_factor_effector_dom_sf"/>
</dbReference>
<dbReference type="SMART" id="SM00871">
    <property type="entry name" value="AraC_E_bind"/>
    <property type="match status" value="1"/>
</dbReference>
<dbReference type="Proteomes" id="UP000199642">
    <property type="component" value="Unassembled WGS sequence"/>
</dbReference>
<dbReference type="SUPFAM" id="SSF55136">
    <property type="entry name" value="Probable bacterial effector-binding domain"/>
    <property type="match status" value="1"/>
</dbReference>
<evidence type="ECO:0000313" key="2">
    <source>
        <dbReference type="EMBL" id="SFG60965.1"/>
    </source>
</evidence>
<dbReference type="PANTHER" id="PTHR36444:SF2">
    <property type="entry name" value="TRANSCRIPTIONAL REGULATOR PROTEIN YOBU-RELATED"/>
    <property type="match status" value="1"/>
</dbReference>